<proteinExistence type="predicted"/>
<keyword evidence="3" id="KW-1185">Reference proteome</keyword>
<keyword evidence="1" id="KW-0472">Membrane</keyword>
<reference evidence="2 3" key="1">
    <citation type="submission" date="2017-12" db="EMBL/GenBank/DDBJ databases">
        <authorList>
            <person name="Hurst M.R.H."/>
        </authorList>
    </citation>
    <scope>NUCLEOTIDE SEQUENCE [LARGE SCALE GENOMIC DNA]</scope>
    <source>
        <strain evidence="2 3">SY-3-19</strain>
    </source>
</reference>
<dbReference type="EMBL" id="PJCH01000003">
    <property type="protein sequence ID" value="PQA89202.1"/>
    <property type="molecule type" value="Genomic_DNA"/>
</dbReference>
<evidence type="ECO:0000313" key="2">
    <source>
        <dbReference type="EMBL" id="PQA89202.1"/>
    </source>
</evidence>
<dbReference type="AlphaFoldDB" id="A0A2S7K9N3"/>
<feature type="transmembrane region" description="Helical" evidence="1">
    <location>
        <begin position="39"/>
        <end position="58"/>
    </location>
</feature>
<dbReference type="Proteomes" id="UP000239504">
    <property type="component" value="Unassembled WGS sequence"/>
</dbReference>
<organism evidence="2 3">
    <name type="scientific">Hyphococcus luteus</name>
    <dbReference type="NCBI Taxonomy" id="2058213"/>
    <lineage>
        <taxon>Bacteria</taxon>
        <taxon>Pseudomonadati</taxon>
        <taxon>Pseudomonadota</taxon>
        <taxon>Alphaproteobacteria</taxon>
        <taxon>Parvularculales</taxon>
        <taxon>Parvularculaceae</taxon>
        <taxon>Hyphococcus</taxon>
    </lineage>
</organism>
<name>A0A2S7K9N3_9PROT</name>
<sequence>MIMNQKNKNSILIHLLKVLVVCVLFFVLGLFFGMPLIKLVIGFLLIMVIAGVYNFLYFNGFLEKRNRKD</sequence>
<evidence type="ECO:0000313" key="3">
    <source>
        <dbReference type="Proteomes" id="UP000239504"/>
    </source>
</evidence>
<keyword evidence="1" id="KW-1133">Transmembrane helix</keyword>
<feature type="transmembrane region" description="Helical" evidence="1">
    <location>
        <begin position="12"/>
        <end position="33"/>
    </location>
</feature>
<accession>A0A2S7K9N3</accession>
<gene>
    <name evidence="2" type="ORF">CW354_04485</name>
</gene>
<evidence type="ECO:0000256" key="1">
    <source>
        <dbReference type="SAM" id="Phobius"/>
    </source>
</evidence>
<comment type="caution">
    <text evidence="2">The sequence shown here is derived from an EMBL/GenBank/DDBJ whole genome shotgun (WGS) entry which is preliminary data.</text>
</comment>
<protein>
    <submittedName>
        <fullName evidence="2">Uncharacterized protein</fullName>
    </submittedName>
</protein>
<keyword evidence="1" id="KW-0812">Transmembrane</keyword>